<evidence type="ECO:0000313" key="3">
    <source>
        <dbReference type="EMBL" id="OXA46804.1"/>
    </source>
</evidence>
<feature type="compositionally biased region" description="Polar residues" evidence="1">
    <location>
        <begin position="183"/>
        <end position="192"/>
    </location>
</feature>
<feature type="transmembrane region" description="Helical" evidence="2">
    <location>
        <begin position="135"/>
        <end position="156"/>
    </location>
</feature>
<sequence length="192" mass="21421">MAKSRCCSLESAVLFGSCAFTFDTLLKLWDLSFSVILIGYNWNKYGNLVVRPQVISAFFASVYCTFSLILAFFLFKGIFKKLPGVIKLGAIFVLVLRLWECAGSLVSWDDASMLGIAGSTPQVRDEFGVYRAAKIGRFIVVNSTAAVFVGLLFAYYRSLLPPSSRNHRRHPHRHQQNGDAKINRNSNSPLSI</sequence>
<keyword evidence="2" id="KW-0472">Membrane</keyword>
<evidence type="ECO:0000313" key="4">
    <source>
        <dbReference type="Proteomes" id="UP000198287"/>
    </source>
</evidence>
<keyword evidence="2" id="KW-1133">Transmembrane helix</keyword>
<comment type="caution">
    <text evidence="3">The sequence shown here is derived from an EMBL/GenBank/DDBJ whole genome shotgun (WGS) entry which is preliminary data.</text>
</comment>
<gene>
    <name evidence="3" type="ORF">Fcan01_18231</name>
</gene>
<accession>A0A226DPN7</accession>
<protein>
    <submittedName>
        <fullName evidence="3">Uncharacterized protein</fullName>
    </submittedName>
</protein>
<dbReference type="Proteomes" id="UP000198287">
    <property type="component" value="Unassembled WGS sequence"/>
</dbReference>
<organism evidence="3 4">
    <name type="scientific">Folsomia candida</name>
    <name type="common">Springtail</name>
    <dbReference type="NCBI Taxonomy" id="158441"/>
    <lineage>
        <taxon>Eukaryota</taxon>
        <taxon>Metazoa</taxon>
        <taxon>Ecdysozoa</taxon>
        <taxon>Arthropoda</taxon>
        <taxon>Hexapoda</taxon>
        <taxon>Collembola</taxon>
        <taxon>Entomobryomorpha</taxon>
        <taxon>Isotomoidea</taxon>
        <taxon>Isotomidae</taxon>
        <taxon>Proisotominae</taxon>
        <taxon>Folsomia</taxon>
    </lineage>
</organism>
<feature type="region of interest" description="Disordered" evidence="1">
    <location>
        <begin position="164"/>
        <end position="192"/>
    </location>
</feature>
<name>A0A226DPN7_FOLCA</name>
<dbReference type="EMBL" id="LNIX01000014">
    <property type="protein sequence ID" value="OXA46804.1"/>
    <property type="molecule type" value="Genomic_DNA"/>
</dbReference>
<evidence type="ECO:0000256" key="2">
    <source>
        <dbReference type="SAM" id="Phobius"/>
    </source>
</evidence>
<proteinExistence type="predicted"/>
<dbReference type="AlphaFoldDB" id="A0A226DPN7"/>
<feature type="transmembrane region" description="Helical" evidence="2">
    <location>
        <begin position="82"/>
        <end position="99"/>
    </location>
</feature>
<feature type="transmembrane region" description="Helical" evidence="2">
    <location>
        <begin position="12"/>
        <end position="42"/>
    </location>
</feature>
<feature type="transmembrane region" description="Helical" evidence="2">
    <location>
        <begin position="54"/>
        <end position="75"/>
    </location>
</feature>
<feature type="compositionally biased region" description="Basic residues" evidence="1">
    <location>
        <begin position="165"/>
        <end position="175"/>
    </location>
</feature>
<evidence type="ECO:0000256" key="1">
    <source>
        <dbReference type="SAM" id="MobiDB-lite"/>
    </source>
</evidence>
<keyword evidence="4" id="KW-1185">Reference proteome</keyword>
<reference evidence="3 4" key="1">
    <citation type="submission" date="2015-12" db="EMBL/GenBank/DDBJ databases">
        <title>The genome of Folsomia candida.</title>
        <authorList>
            <person name="Faddeeva A."/>
            <person name="Derks M.F."/>
            <person name="Anvar Y."/>
            <person name="Smit S."/>
            <person name="Van Straalen N."/>
            <person name="Roelofs D."/>
        </authorList>
    </citation>
    <scope>NUCLEOTIDE SEQUENCE [LARGE SCALE GENOMIC DNA]</scope>
    <source>
        <strain evidence="3 4">VU population</strain>
        <tissue evidence="3">Whole body</tissue>
    </source>
</reference>
<keyword evidence="2" id="KW-0812">Transmembrane</keyword>